<evidence type="ECO:0008006" key="4">
    <source>
        <dbReference type="Google" id="ProtNLM"/>
    </source>
</evidence>
<dbReference type="AlphaFoldDB" id="A0A2M7S5U5"/>
<organism evidence="2 3">
    <name type="scientific">Candidatus Desantisbacteria bacterium CG_4_10_14_0_8_um_filter_48_22</name>
    <dbReference type="NCBI Taxonomy" id="1974543"/>
    <lineage>
        <taxon>Bacteria</taxon>
        <taxon>Candidatus Desantisiibacteriota</taxon>
    </lineage>
</organism>
<sequence length="349" mass="37991">MKKILCSTTIVSLVLLGFCLAVPSVCHASLHSITDLAVSEAGYDSAGFYVKLSWTATTNDDPIDFGAQFLYYLYSRNGRDGLSSASLDSQCIATTSSNSYSWHPSVTQDYMFMVIATETFGLHVGDSTCSNTAVNHCLYGLYGTEGTNGASWSFPFSLRGNAYVNVRIYAPGAILNQDTYGHTVHDAAYNSCIRNLVVKQLMSYGSQSASWNCKDDTGTYVTSGNYLVLVEAILNDTEVIGSETVTASVNVEIGQTVHTYPNPSKGQPINFEYIVGTAPAEITIEVYTITGELVWTNTYNYASTGTKTEMWNCLNSSGCLIGSDIYVYRIIQKVGTDTTIAVKKLIYVR</sequence>
<evidence type="ECO:0000313" key="3">
    <source>
        <dbReference type="Proteomes" id="UP000229307"/>
    </source>
</evidence>
<accession>A0A2M7S5U5</accession>
<evidence type="ECO:0000256" key="1">
    <source>
        <dbReference type="SAM" id="SignalP"/>
    </source>
</evidence>
<gene>
    <name evidence="2" type="ORF">COY52_11415</name>
</gene>
<name>A0A2M7S5U5_9BACT</name>
<feature type="signal peptide" evidence="1">
    <location>
        <begin position="1"/>
        <end position="28"/>
    </location>
</feature>
<dbReference type="EMBL" id="PFMR01000314">
    <property type="protein sequence ID" value="PIZ14683.1"/>
    <property type="molecule type" value="Genomic_DNA"/>
</dbReference>
<reference evidence="3" key="1">
    <citation type="submission" date="2017-09" db="EMBL/GenBank/DDBJ databases">
        <title>Depth-based differentiation of microbial function through sediment-hosted aquifers and enrichment of novel symbionts in the deep terrestrial subsurface.</title>
        <authorList>
            <person name="Probst A.J."/>
            <person name="Ladd B."/>
            <person name="Jarett J.K."/>
            <person name="Geller-Mcgrath D.E."/>
            <person name="Sieber C.M.K."/>
            <person name="Emerson J.B."/>
            <person name="Anantharaman K."/>
            <person name="Thomas B.C."/>
            <person name="Malmstrom R."/>
            <person name="Stieglmeier M."/>
            <person name="Klingl A."/>
            <person name="Woyke T."/>
            <person name="Ryan C.M."/>
            <person name="Banfield J.F."/>
        </authorList>
    </citation>
    <scope>NUCLEOTIDE SEQUENCE [LARGE SCALE GENOMIC DNA]</scope>
</reference>
<keyword evidence="1" id="KW-0732">Signal</keyword>
<dbReference type="Gene3D" id="2.60.40.4070">
    <property type="match status" value="2"/>
</dbReference>
<feature type="chain" id="PRO_5014935013" description="Secretion system C-terminal sorting domain-containing protein" evidence="1">
    <location>
        <begin position="29"/>
        <end position="349"/>
    </location>
</feature>
<evidence type="ECO:0000313" key="2">
    <source>
        <dbReference type="EMBL" id="PIZ14683.1"/>
    </source>
</evidence>
<dbReference type="Proteomes" id="UP000229307">
    <property type="component" value="Unassembled WGS sequence"/>
</dbReference>
<protein>
    <recommendedName>
        <fullName evidence="4">Secretion system C-terminal sorting domain-containing protein</fullName>
    </recommendedName>
</protein>
<proteinExistence type="predicted"/>
<comment type="caution">
    <text evidence="2">The sequence shown here is derived from an EMBL/GenBank/DDBJ whole genome shotgun (WGS) entry which is preliminary data.</text>
</comment>